<evidence type="ECO:0000256" key="3">
    <source>
        <dbReference type="ARBA" id="ARBA00004262"/>
    </source>
</evidence>
<keyword evidence="12" id="KW-0131">Cell cycle</keyword>
<dbReference type="GO" id="GO:0031901">
    <property type="term" value="C:early endosome membrane"/>
    <property type="evidence" value="ECO:0007669"/>
    <property type="project" value="UniProtKB-SubCell"/>
</dbReference>
<dbReference type="FunFam" id="1.20.1270.60:FF:000034">
    <property type="entry name" value="DCC-interacting protein 13-alpha isoform X2"/>
    <property type="match status" value="1"/>
</dbReference>
<dbReference type="PROSITE" id="PS01179">
    <property type="entry name" value="PID"/>
    <property type="match status" value="1"/>
</dbReference>
<dbReference type="SUPFAM" id="SSF103657">
    <property type="entry name" value="BAR/IMD domain-like"/>
    <property type="match status" value="1"/>
</dbReference>
<dbReference type="GO" id="GO:0009891">
    <property type="term" value="P:positive regulation of biosynthetic process"/>
    <property type="evidence" value="ECO:0007669"/>
    <property type="project" value="UniProtKB-ARBA"/>
</dbReference>
<reference evidence="20" key="1">
    <citation type="submission" date="2025-08" db="UniProtKB">
        <authorList>
            <consortium name="RefSeq"/>
        </authorList>
    </citation>
    <scope>IDENTIFICATION</scope>
    <source>
        <tissue evidence="20">Blood</tissue>
    </source>
</reference>
<evidence type="ECO:0000256" key="8">
    <source>
        <dbReference type="ARBA" id="ARBA00023054"/>
    </source>
</evidence>
<dbReference type="InterPro" id="IPR006020">
    <property type="entry name" value="PTB/PI_dom"/>
</dbReference>
<dbReference type="GO" id="GO:0005634">
    <property type="term" value="C:nucleus"/>
    <property type="evidence" value="ECO:0007669"/>
    <property type="project" value="UniProtKB-SubCell"/>
</dbReference>
<dbReference type="PANTHER" id="PTHR46415">
    <property type="entry name" value="ADAPTOR PROTEIN, PHOSPHOTYROSINE INTERACTION, PH DOMAIN AND LEUCINE ZIPPER-CONTAINING 2"/>
    <property type="match status" value="1"/>
</dbReference>
<feature type="domain" description="PID" evidence="17">
    <location>
        <begin position="501"/>
        <end position="634"/>
    </location>
</feature>
<sequence length="678" mass="75846">MPGIDKLPIEETLEDSPQTRSLLGVFEEDATAISNYMNQLYQAMHRIYDAQNELSAATHLTSKLLKEYEKQRFPLGGDDEVMSSTLQQFSKVIDELSSCHAVLSTQLADAMMFPITQFKERDLKEILTLKEVFQIASNDHDAAINRYSRLSKKRENDKVKYEVTEDVYTSRKKQHQTMMHYFCALNTLQYKKKIALLEPLLGYMQAQISFFKMGSENLNDQLEEFLTNIGTSVQNVRREMDSDVETMQQTIEDLEVASDPLYVPDPDPTKFPVNRNLTRKAGYLNARNKTGLVSSTWDRQFYFTQGGNLMSQARGDVAGGLAMDIDNCSVMAVDCEDRRYCFQITSFDGKKSSILQAESKKDHEEWICTINNISKQIYLSENPEEIAARVNQSALEAVTPSPSFQQRHESLRPAGQSWPLTARTSSSGSIGSESTNLAALSLDSLVAPDTPIQFDIISPVCEDQPGQAKASGQGGRRTNPFGESGGGTKSETEDSILHQLFIVRFLGSMEVKSDDNPDVVYETMRQILAARAIHNIFRMTESHLLVSCDCLKLIDPQTQVTRLMFPLPSVVLYATHQENKRLFGFVLRTSGGRSESNLSSVCYIFESNNEGEKICDSVGLAKQIALHAELDLEEQSRLIAASSRPNQASSEGQFVVLSSSQSEESDLGEEGKKRESEA</sequence>
<evidence type="ECO:0000256" key="6">
    <source>
        <dbReference type="ARBA" id="ARBA00022553"/>
    </source>
</evidence>
<dbReference type="InterPro" id="IPR037929">
    <property type="entry name" value="DP13A_BAR"/>
</dbReference>
<dbReference type="Pfam" id="PF16746">
    <property type="entry name" value="BAR_3"/>
    <property type="match status" value="1"/>
</dbReference>
<evidence type="ECO:0000256" key="1">
    <source>
        <dbReference type="ARBA" id="ARBA00004123"/>
    </source>
</evidence>
<feature type="region of interest" description="Disordered" evidence="16">
    <location>
        <begin position="398"/>
        <end position="431"/>
    </location>
</feature>
<feature type="compositionally biased region" description="Basic and acidic residues" evidence="16">
    <location>
        <begin position="669"/>
        <end position="678"/>
    </location>
</feature>
<evidence type="ECO:0000313" key="20">
    <source>
        <dbReference type="RefSeq" id="XP_022428516.1"/>
    </source>
</evidence>
<evidence type="ECO:0000256" key="7">
    <source>
        <dbReference type="ARBA" id="ARBA00022753"/>
    </source>
</evidence>
<dbReference type="FunFam" id="2.30.29.30:FF:000178">
    <property type="entry name" value="DCC-interacting protein 13-alpha isoform X2"/>
    <property type="match status" value="1"/>
</dbReference>
<dbReference type="Pfam" id="PF00640">
    <property type="entry name" value="PID"/>
    <property type="match status" value="1"/>
</dbReference>
<evidence type="ECO:0000256" key="11">
    <source>
        <dbReference type="ARBA" id="ARBA00023273"/>
    </source>
</evidence>
<dbReference type="GO" id="GO:0071363">
    <property type="term" value="P:cellular response to growth factor stimulus"/>
    <property type="evidence" value="ECO:0007669"/>
    <property type="project" value="UniProtKB-ARBA"/>
</dbReference>
<dbReference type="GO" id="GO:0001726">
    <property type="term" value="C:ruffle"/>
    <property type="evidence" value="ECO:0007669"/>
    <property type="project" value="UniProtKB-SubCell"/>
</dbReference>
<dbReference type="GeneID" id="111174255"/>
<keyword evidence="13" id="KW-0968">Cytoplasmic vesicle</keyword>
<dbReference type="GO" id="GO:0051050">
    <property type="term" value="P:positive regulation of transport"/>
    <property type="evidence" value="ECO:0007669"/>
    <property type="project" value="UniProtKB-ARBA"/>
</dbReference>
<keyword evidence="9" id="KW-0472">Membrane</keyword>
<evidence type="ECO:0000256" key="2">
    <source>
        <dbReference type="ARBA" id="ARBA00004220"/>
    </source>
</evidence>
<dbReference type="InterPro" id="IPR027267">
    <property type="entry name" value="AH/BAR_dom_sf"/>
</dbReference>
<evidence type="ECO:0000256" key="10">
    <source>
        <dbReference type="ARBA" id="ARBA00023242"/>
    </source>
</evidence>
<keyword evidence="6" id="KW-0597">Phosphoprotein</keyword>
<feature type="domain" description="PH" evidence="18">
    <location>
        <begin position="277"/>
        <end position="375"/>
    </location>
</feature>
<evidence type="ECO:0000256" key="5">
    <source>
        <dbReference type="ARBA" id="ARBA00022490"/>
    </source>
</evidence>
<dbReference type="Gene3D" id="1.20.1270.60">
    <property type="entry name" value="Arfaptin homology (AH) domain/BAR domain"/>
    <property type="match status" value="1"/>
</dbReference>
<evidence type="ECO:0000256" key="14">
    <source>
        <dbReference type="ARBA" id="ARBA00070936"/>
    </source>
</evidence>
<gene>
    <name evidence="20" type="primary">APPL1</name>
</gene>
<feature type="region of interest" description="Disordered" evidence="16">
    <location>
        <begin position="641"/>
        <end position="678"/>
    </location>
</feature>
<dbReference type="InterPro" id="IPR011993">
    <property type="entry name" value="PH-like_dom_sf"/>
</dbReference>
<dbReference type="InterPro" id="IPR001849">
    <property type="entry name" value="PH_domain"/>
</dbReference>
<keyword evidence="19" id="KW-1185">Reference proteome</keyword>
<dbReference type="FunFam" id="2.30.29.30:FF:000067">
    <property type="entry name" value="Putative DCC-interacting protein 13-beta isoform 2"/>
    <property type="match status" value="1"/>
</dbReference>
<keyword evidence="11" id="KW-0966">Cell projection</keyword>
<dbReference type="GO" id="GO:0008286">
    <property type="term" value="P:insulin receptor signaling pathway"/>
    <property type="evidence" value="ECO:0007669"/>
    <property type="project" value="TreeGrafter"/>
</dbReference>
<keyword evidence="8" id="KW-0175">Coiled coil</keyword>
<dbReference type="InterPro" id="IPR004148">
    <property type="entry name" value="BAR_dom"/>
</dbReference>
<comment type="subcellular location">
    <subcellularLocation>
        <location evidence="4">Cell projection</location>
        <location evidence="4">Ruffle</location>
    </subcellularLocation>
    <subcellularLocation>
        <location evidence="3">Cytoplasmic vesicle</location>
        <location evidence="3">Phagosome</location>
    </subcellularLocation>
    <subcellularLocation>
        <location evidence="2">Early endosome membrane</location>
        <topology evidence="2">Peripheral membrane protein</topology>
    </subcellularLocation>
    <subcellularLocation>
        <location evidence="1">Nucleus</location>
    </subcellularLocation>
</comment>
<feature type="region of interest" description="Disordered" evidence="16">
    <location>
        <begin position="463"/>
        <end position="491"/>
    </location>
</feature>
<dbReference type="InterPro" id="IPR047181">
    <property type="entry name" value="DP13A/B"/>
</dbReference>
<keyword evidence="5" id="KW-0963">Cytoplasm</keyword>
<dbReference type="SUPFAM" id="SSF50729">
    <property type="entry name" value="PH domain-like"/>
    <property type="match status" value="2"/>
</dbReference>
<dbReference type="GO" id="GO:0042802">
    <property type="term" value="F:identical protein binding"/>
    <property type="evidence" value="ECO:0007669"/>
    <property type="project" value="InterPro"/>
</dbReference>
<keyword evidence="10" id="KW-0539">Nucleus</keyword>
<evidence type="ECO:0000259" key="18">
    <source>
        <dbReference type="PROSITE" id="PS50003"/>
    </source>
</evidence>
<evidence type="ECO:0000256" key="12">
    <source>
        <dbReference type="ARBA" id="ARBA00023306"/>
    </source>
</evidence>
<dbReference type="PANTHER" id="PTHR46415:SF3">
    <property type="entry name" value="DCC-INTERACTING PROTEIN 13-ALPHA"/>
    <property type="match status" value="1"/>
</dbReference>
<dbReference type="SMART" id="SM00233">
    <property type="entry name" value="PH"/>
    <property type="match status" value="1"/>
</dbReference>
<dbReference type="CTD" id="26060"/>
<evidence type="ECO:0000256" key="15">
    <source>
        <dbReference type="ARBA" id="ARBA00076400"/>
    </source>
</evidence>
<feature type="compositionally biased region" description="Polar residues" evidence="16">
    <location>
        <begin position="643"/>
        <end position="662"/>
    </location>
</feature>
<evidence type="ECO:0000256" key="9">
    <source>
        <dbReference type="ARBA" id="ARBA00023136"/>
    </source>
</evidence>
<protein>
    <recommendedName>
        <fullName evidence="14">DCC-interacting protein 13-alpha</fullName>
    </recommendedName>
    <alternativeName>
        <fullName evidence="15">Adapter protein containing PH domain, PTB domain and leucine zipper motif 1</fullName>
    </alternativeName>
</protein>
<evidence type="ECO:0000313" key="19">
    <source>
        <dbReference type="Proteomes" id="UP000248483"/>
    </source>
</evidence>
<dbReference type="InterPro" id="IPR047236">
    <property type="entry name" value="PH_DP13A/B"/>
</dbReference>
<dbReference type="CDD" id="cd13158">
    <property type="entry name" value="PTB_APPL"/>
    <property type="match status" value="1"/>
</dbReference>
<dbReference type="GO" id="GO:0043422">
    <property type="term" value="F:protein kinase B binding"/>
    <property type="evidence" value="ECO:0007669"/>
    <property type="project" value="TreeGrafter"/>
</dbReference>
<name>A0A2Y9N606_DELLE</name>
<dbReference type="Pfam" id="PF00169">
    <property type="entry name" value="PH"/>
    <property type="match status" value="1"/>
</dbReference>
<dbReference type="Proteomes" id="UP000248483">
    <property type="component" value="Unplaced"/>
</dbReference>
<evidence type="ECO:0000256" key="13">
    <source>
        <dbReference type="ARBA" id="ARBA00023329"/>
    </source>
</evidence>
<evidence type="ECO:0000256" key="16">
    <source>
        <dbReference type="SAM" id="MobiDB-lite"/>
    </source>
</evidence>
<dbReference type="RefSeq" id="XP_022428516.1">
    <property type="nucleotide sequence ID" value="XM_022572808.1"/>
</dbReference>
<dbReference type="SMART" id="SM00462">
    <property type="entry name" value="PTB"/>
    <property type="match status" value="1"/>
</dbReference>
<dbReference type="AlphaFoldDB" id="A0A2Y9N606"/>
<dbReference type="GO" id="GO:0045335">
    <property type="term" value="C:phagocytic vesicle"/>
    <property type="evidence" value="ECO:0007669"/>
    <property type="project" value="UniProtKB-SubCell"/>
</dbReference>
<dbReference type="CDD" id="cd07631">
    <property type="entry name" value="BAR_APPL1"/>
    <property type="match status" value="1"/>
</dbReference>
<dbReference type="PROSITE" id="PS50003">
    <property type="entry name" value="PH_DOMAIN"/>
    <property type="match status" value="1"/>
</dbReference>
<proteinExistence type="predicted"/>
<accession>A0A2Y9N606</accession>
<dbReference type="InterPro" id="IPR047237">
    <property type="entry name" value="PTB_APPL"/>
</dbReference>
<dbReference type="Gene3D" id="2.30.29.30">
    <property type="entry name" value="Pleckstrin-homology domain (PH domain)/Phosphotyrosine-binding domain (PTB)"/>
    <property type="match status" value="2"/>
</dbReference>
<evidence type="ECO:0000256" key="4">
    <source>
        <dbReference type="ARBA" id="ARBA00004466"/>
    </source>
</evidence>
<keyword evidence="7" id="KW-0967">Endosome</keyword>
<dbReference type="CDD" id="cd13247">
    <property type="entry name" value="BAR-PH_APPL"/>
    <property type="match status" value="1"/>
</dbReference>
<evidence type="ECO:0000259" key="17">
    <source>
        <dbReference type="PROSITE" id="PS01179"/>
    </source>
</evidence>
<organism evidence="19 20">
    <name type="scientific">Delphinapterus leucas</name>
    <name type="common">Beluga whale</name>
    <dbReference type="NCBI Taxonomy" id="9749"/>
    <lineage>
        <taxon>Eukaryota</taxon>
        <taxon>Metazoa</taxon>
        <taxon>Chordata</taxon>
        <taxon>Craniata</taxon>
        <taxon>Vertebrata</taxon>
        <taxon>Euteleostomi</taxon>
        <taxon>Mammalia</taxon>
        <taxon>Eutheria</taxon>
        <taxon>Laurasiatheria</taxon>
        <taxon>Artiodactyla</taxon>
        <taxon>Whippomorpha</taxon>
        <taxon>Cetacea</taxon>
        <taxon>Odontoceti</taxon>
        <taxon>Monodontidae</taxon>
        <taxon>Delphinapterus</taxon>
    </lineage>
</organism>